<gene>
    <name evidence="4" type="ORF">GEV02_24870</name>
</gene>
<evidence type="ECO:0000313" key="5">
    <source>
        <dbReference type="Proteomes" id="UP000440498"/>
    </source>
</evidence>
<keyword evidence="5" id="KW-1185">Reference proteome</keyword>
<dbReference type="PANTHER" id="PTHR35936:SF19">
    <property type="entry name" value="AMINO-ACID-BINDING PROTEIN YXEM-RELATED"/>
    <property type="match status" value="1"/>
</dbReference>
<reference evidence="4 5" key="1">
    <citation type="submission" date="2019-10" db="EMBL/GenBank/DDBJ databases">
        <title>Two novel species isolated from a subtropical stream in China.</title>
        <authorList>
            <person name="Lu H."/>
        </authorList>
    </citation>
    <scope>NUCLEOTIDE SEQUENCE [LARGE SCALE GENOMIC DNA]</scope>
    <source>
        <strain evidence="4 5">FT29W</strain>
    </source>
</reference>
<comment type="caution">
    <text evidence="4">The sequence shown here is derived from an EMBL/GenBank/DDBJ whole genome shotgun (WGS) entry which is preliminary data.</text>
</comment>
<dbReference type="Pfam" id="PF00497">
    <property type="entry name" value="SBP_bac_3"/>
    <property type="match status" value="1"/>
</dbReference>
<organism evidence="4 5">
    <name type="scientific">Rugamonas aquatica</name>
    <dbReference type="NCBI Taxonomy" id="2743357"/>
    <lineage>
        <taxon>Bacteria</taxon>
        <taxon>Pseudomonadati</taxon>
        <taxon>Pseudomonadota</taxon>
        <taxon>Betaproteobacteria</taxon>
        <taxon>Burkholderiales</taxon>
        <taxon>Oxalobacteraceae</taxon>
        <taxon>Telluria group</taxon>
        <taxon>Rugamonas</taxon>
    </lineage>
</organism>
<dbReference type="AlphaFoldDB" id="A0A6A7N941"/>
<dbReference type="SMART" id="SM00062">
    <property type="entry name" value="PBPb"/>
    <property type="match status" value="1"/>
</dbReference>
<evidence type="ECO:0000313" key="4">
    <source>
        <dbReference type="EMBL" id="MQA41382.1"/>
    </source>
</evidence>
<evidence type="ECO:0000256" key="2">
    <source>
        <dbReference type="SAM" id="SignalP"/>
    </source>
</evidence>
<dbReference type="Proteomes" id="UP000440498">
    <property type="component" value="Unassembled WGS sequence"/>
</dbReference>
<feature type="domain" description="Solute-binding protein family 3/N-terminal" evidence="3">
    <location>
        <begin position="26"/>
        <end position="256"/>
    </location>
</feature>
<dbReference type="InterPro" id="IPR001638">
    <property type="entry name" value="Solute-binding_3/MltF_N"/>
</dbReference>
<sequence>MQARCVGSVMAFIVASALPAPAAACQMKMALEQWPPYVYSQPNGPPSGLDLELVQAIFKEAGCTLQLLPELPTARRQRQFELGGLDLLLAASDTGERRKYARFSLPYRHESVGVFVRSANLANYRDVRSLEALLKRKLSLLAPKVGWYGPTYARVQPELLAAGHLSTFLSFQQGLRMLDAGRAELILGDTAALRHEAREQGVAIAPLPFMVLRAPVHLMLNKNSTTQADLDLLNGAIQRLEKQGVLAEIRSRYGES</sequence>
<dbReference type="PANTHER" id="PTHR35936">
    <property type="entry name" value="MEMBRANE-BOUND LYTIC MUREIN TRANSGLYCOSYLASE F"/>
    <property type="match status" value="1"/>
</dbReference>
<keyword evidence="1 2" id="KW-0732">Signal</keyword>
<feature type="chain" id="PRO_5025442018" evidence="2">
    <location>
        <begin position="23"/>
        <end position="256"/>
    </location>
</feature>
<dbReference type="Gene3D" id="3.40.190.10">
    <property type="entry name" value="Periplasmic binding protein-like II"/>
    <property type="match status" value="2"/>
</dbReference>
<name>A0A6A7N941_9BURK</name>
<protein>
    <submittedName>
        <fullName evidence="4">Transporter substrate-binding domain-containing protein</fullName>
    </submittedName>
</protein>
<proteinExistence type="predicted"/>
<accession>A0A6A7N941</accession>
<dbReference type="SUPFAM" id="SSF53850">
    <property type="entry name" value="Periplasmic binding protein-like II"/>
    <property type="match status" value="1"/>
</dbReference>
<dbReference type="RefSeq" id="WP_152840628.1">
    <property type="nucleotide sequence ID" value="NZ_WHUG01000013.1"/>
</dbReference>
<feature type="signal peptide" evidence="2">
    <location>
        <begin position="1"/>
        <end position="22"/>
    </location>
</feature>
<dbReference type="EMBL" id="WHUG01000013">
    <property type="protein sequence ID" value="MQA41382.1"/>
    <property type="molecule type" value="Genomic_DNA"/>
</dbReference>
<evidence type="ECO:0000259" key="3">
    <source>
        <dbReference type="SMART" id="SM00062"/>
    </source>
</evidence>
<evidence type="ECO:0000256" key="1">
    <source>
        <dbReference type="ARBA" id="ARBA00022729"/>
    </source>
</evidence>